<evidence type="ECO:0000313" key="2">
    <source>
        <dbReference type="Proteomes" id="UP000527143"/>
    </source>
</evidence>
<sequence>MLMMLALNQPVESITSRFGQLSYRLIEDEIERAVARNDNDTAEAWRAKLLEVNSTLLR</sequence>
<comment type="caution">
    <text evidence="1">The sequence shown here is derived from an EMBL/GenBank/DDBJ whole genome shotgun (WGS) entry which is preliminary data.</text>
</comment>
<dbReference type="Proteomes" id="UP000527143">
    <property type="component" value="Unassembled WGS sequence"/>
</dbReference>
<protein>
    <submittedName>
        <fullName evidence="1">Uncharacterized protein</fullName>
    </submittedName>
</protein>
<keyword evidence="2" id="KW-1185">Reference proteome</keyword>
<accession>A0A840YPE4</accession>
<dbReference type="AlphaFoldDB" id="A0A840YPE4"/>
<dbReference type="RefSeq" id="WP_184084765.1">
    <property type="nucleotide sequence ID" value="NZ_JACIJF010000002.1"/>
</dbReference>
<dbReference type="EMBL" id="JACIJF010000002">
    <property type="protein sequence ID" value="MBB5709682.1"/>
    <property type="molecule type" value="Genomic_DNA"/>
</dbReference>
<evidence type="ECO:0000313" key="1">
    <source>
        <dbReference type="EMBL" id="MBB5709682.1"/>
    </source>
</evidence>
<name>A0A840YPE4_9SPHN</name>
<reference evidence="1 2" key="1">
    <citation type="submission" date="2020-08" db="EMBL/GenBank/DDBJ databases">
        <title>Genomic Encyclopedia of Type Strains, Phase IV (KMG-IV): sequencing the most valuable type-strain genomes for metagenomic binning, comparative biology and taxonomic classification.</title>
        <authorList>
            <person name="Goeker M."/>
        </authorList>
    </citation>
    <scope>NUCLEOTIDE SEQUENCE [LARGE SCALE GENOMIC DNA]</scope>
    <source>
        <strain evidence="1 2">DSM 26736</strain>
    </source>
</reference>
<organism evidence="1 2">
    <name type="scientific">Sphingomonas xinjiangensis</name>
    <dbReference type="NCBI Taxonomy" id="643568"/>
    <lineage>
        <taxon>Bacteria</taxon>
        <taxon>Pseudomonadati</taxon>
        <taxon>Pseudomonadota</taxon>
        <taxon>Alphaproteobacteria</taxon>
        <taxon>Sphingomonadales</taxon>
        <taxon>Sphingomonadaceae</taxon>
        <taxon>Sphingomonas</taxon>
    </lineage>
</organism>
<gene>
    <name evidence="1" type="ORF">FHT02_000904</name>
</gene>
<proteinExistence type="predicted"/>